<protein>
    <submittedName>
        <fullName evidence="1">Uncharacterized protein</fullName>
    </submittedName>
</protein>
<gene>
    <name evidence="1" type="ORF">Tci_862932</name>
</gene>
<proteinExistence type="predicted"/>
<dbReference type="EMBL" id="BKCJ011129109">
    <property type="protein sequence ID" value="GFC90962.1"/>
    <property type="molecule type" value="Genomic_DNA"/>
</dbReference>
<sequence>MELGSDGGGLQEWCKWREKGESRVFRLGRNT</sequence>
<feature type="non-terminal residue" evidence="1">
    <location>
        <position position="31"/>
    </location>
</feature>
<evidence type="ECO:0000313" key="1">
    <source>
        <dbReference type="EMBL" id="GFC90962.1"/>
    </source>
</evidence>
<accession>A0A699S0T4</accession>
<dbReference type="AlphaFoldDB" id="A0A699S0T4"/>
<comment type="caution">
    <text evidence="1">The sequence shown here is derived from an EMBL/GenBank/DDBJ whole genome shotgun (WGS) entry which is preliminary data.</text>
</comment>
<reference evidence="1" key="1">
    <citation type="journal article" date="2019" name="Sci. Rep.">
        <title>Draft genome of Tanacetum cinerariifolium, the natural source of mosquito coil.</title>
        <authorList>
            <person name="Yamashiro T."/>
            <person name="Shiraishi A."/>
            <person name="Satake H."/>
            <person name="Nakayama K."/>
        </authorList>
    </citation>
    <scope>NUCLEOTIDE SEQUENCE</scope>
</reference>
<name>A0A699S0T4_TANCI</name>
<organism evidence="1">
    <name type="scientific">Tanacetum cinerariifolium</name>
    <name type="common">Dalmatian daisy</name>
    <name type="synonym">Chrysanthemum cinerariifolium</name>
    <dbReference type="NCBI Taxonomy" id="118510"/>
    <lineage>
        <taxon>Eukaryota</taxon>
        <taxon>Viridiplantae</taxon>
        <taxon>Streptophyta</taxon>
        <taxon>Embryophyta</taxon>
        <taxon>Tracheophyta</taxon>
        <taxon>Spermatophyta</taxon>
        <taxon>Magnoliopsida</taxon>
        <taxon>eudicotyledons</taxon>
        <taxon>Gunneridae</taxon>
        <taxon>Pentapetalae</taxon>
        <taxon>asterids</taxon>
        <taxon>campanulids</taxon>
        <taxon>Asterales</taxon>
        <taxon>Asteraceae</taxon>
        <taxon>Asteroideae</taxon>
        <taxon>Anthemideae</taxon>
        <taxon>Anthemidinae</taxon>
        <taxon>Tanacetum</taxon>
    </lineage>
</organism>